<organism evidence="1 2">
    <name type="scientific">Paracoccidioides brasiliensis</name>
    <dbReference type="NCBI Taxonomy" id="121759"/>
    <lineage>
        <taxon>Eukaryota</taxon>
        <taxon>Fungi</taxon>
        <taxon>Dikarya</taxon>
        <taxon>Ascomycota</taxon>
        <taxon>Pezizomycotina</taxon>
        <taxon>Eurotiomycetes</taxon>
        <taxon>Eurotiomycetidae</taxon>
        <taxon>Onygenales</taxon>
        <taxon>Ajellomycetaceae</taxon>
        <taxon>Paracoccidioides</taxon>
    </lineage>
</organism>
<comment type="caution">
    <text evidence="1">The sequence shown here is derived from an EMBL/GenBank/DDBJ whole genome shotgun (WGS) entry which is preliminary data.</text>
</comment>
<evidence type="ECO:0000313" key="1">
    <source>
        <dbReference type="EMBL" id="ODH13265.1"/>
    </source>
</evidence>
<dbReference type="AlphaFoldDB" id="A0A1D2J4S8"/>
<dbReference type="VEuPathDB" id="FungiDB:PABG_12281"/>
<protein>
    <submittedName>
        <fullName evidence="1">Uncharacterized protein</fullName>
    </submittedName>
</protein>
<dbReference type="Proteomes" id="UP000242814">
    <property type="component" value="Unassembled WGS sequence"/>
</dbReference>
<gene>
    <name evidence="1" type="ORF">ACO22_07432</name>
</gene>
<accession>A0A1D2J4S8</accession>
<evidence type="ECO:0000313" key="2">
    <source>
        <dbReference type="Proteomes" id="UP000242814"/>
    </source>
</evidence>
<dbReference type="EMBL" id="LZYO01000532">
    <property type="protein sequence ID" value="ODH13265.1"/>
    <property type="molecule type" value="Genomic_DNA"/>
</dbReference>
<dbReference type="VEuPathDB" id="FungiDB:PADG_07818"/>
<name>A0A1D2J4S8_PARBR</name>
<reference evidence="1 2" key="1">
    <citation type="submission" date="2016-06" db="EMBL/GenBank/DDBJ databases">
        <authorList>
            <person name="Kjaerup R.B."/>
            <person name="Dalgaard T.S."/>
            <person name="Juul-Madsen H.R."/>
        </authorList>
    </citation>
    <scope>NUCLEOTIDE SEQUENCE [LARGE SCALE GENOMIC DNA]</scope>
    <source>
        <strain evidence="1 2">Pb300</strain>
    </source>
</reference>
<sequence length="224" mass="25400">MERHDLHLANNHTSYPVSILLPSSSSSKENPTSSRYINIPASSVSTTLDLQTSVFLTDKVTRCSIQDCNAQTSEFGLGPSIDPQEHWKYWFLMDADRANRRLTPWHHFVPIDVRLHGLWSSLAYFSGGRIVDANAPDAGADAGLNNENSNWDVTKIKDENAKEKLSKTTINTNRNGDDDYDNHKILMYPHTRKGEFIAEEGCKWAEKALGKEDVEIYMFRLLLE</sequence>
<proteinExistence type="predicted"/>